<feature type="signal peptide" evidence="1">
    <location>
        <begin position="1"/>
        <end position="18"/>
    </location>
</feature>
<keyword evidence="1" id="KW-0732">Signal</keyword>
<dbReference type="InterPro" id="IPR006621">
    <property type="entry name" value="Nose-resist-to-fluoxetine_N"/>
</dbReference>
<sequence>MNMISLVIIFSLVSSSLSMGVLLDTVNILKDTVDMTQLDGIVPFLEGISPLYNLVQQSVPQELWKTSEPCRKQVSLLLEGIKNNDLWALQMLDASAKLEAGIFYGNHFIFGSYDECIEIKHRYNDNNSEDVIKGQYCTAAVLYKGSKSNLSHKKNQTARQVSILILSS</sequence>
<name>A0AAW1V4Z5_9CUCU</name>
<organism evidence="3 4">
    <name type="scientific">Henosepilachna vigintioctopunctata</name>
    <dbReference type="NCBI Taxonomy" id="420089"/>
    <lineage>
        <taxon>Eukaryota</taxon>
        <taxon>Metazoa</taxon>
        <taxon>Ecdysozoa</taxon>
        <taxon>Arthropoda</taxon>
        <taxon>Hexapoda</taxon>
        <taxon>Insecta</taxon>
        <taxon>Pterygota</taxon>
        <taxon>Neoptera</taxon>
        <taxon>Endopterygota</taxon>
        <taxon>Coleoptera</taxon>
        <taxon>Polyphaga</taxon>
        <taxon>Cucujiformia</taxon>
        <taxon>Coccinelloidea</taxon>
        <taxon>Coccinellidae</taxon>
        <taxon>Epilachninae</taxon>
        <taxon>Epilachnini</taxon>
        <taxon>Henosepilachna</taxon>
    </lineage>
</organism>
<dbReference type="EMBL" id="JARQZJ010000103">
    <property type="protein sequence ID" value="KAK9886949.1"/>
    <property type="molecule type" value="Genomic_DNA"/>
</dbReference>
<proteinExistence type="predicted"/>
<evidence type="ECO:0000313" key="4">
    <source>
        <dbReference type="Proteomes" id="UP001431783"/>
    </source>
</evidence>
<protein>
    <recommendedName>
        <fullName evidence="2">Nose resistant-to-fluoxetine protein N-terminal domain-containing protein</fullName>
    </recommendedName>
</protein>
<feature type="chain" id="PRO_5043576089" description="Nose resistant-to-fluoxetine protein N-terminal domain-containing protein" evidence="1">
    <location>
        <begin position="19"/>
        <end position="168"/>
    </location>
</feature>
<keyword evidence="4" id="KW-1185">Reference proteome</keyword>
<dbReference type="InterPro" id="IPR052728">
    <property type="entry name" value="O2_lipid_transport_reg"/>
</dbReference>
<dbReference type="PANTHER" id="PTHR11161:SF0">
    <property type="entry name" value="O-ACYLTRANSFERASE LIKE PROTEIN"/>
    <property type="match status" value="1"/>
</dbReference>
<dbReference type="PANTHER" id="PTHR11161">
    <property type="entry name" value="O-ACYLTRANSFERASE"/>
    <property type="match status" value="1"/>
</dbReference>
<evidence type="ECO:0000313" key="3">
    <source>
        <dbReference type="EMBL" id="KAK9886949.1"/>
    </source>
</evidence>
<dbReference type="Proteomes" id="UP001431783">
    <property type="component" value="Unassembled WGS sequence"/>
</dbReference>
<reference evidence="3 4" key="1">
    <citation type="submission" date="2023-03" db="EMBL/GenBank/DDBJ databases">
        <title>Genome insight into feeding habits of ladybird beetles.</title>
        <authorList>
            <person name="Li H.-S."/>
            <person name="Huang Y.-H."/>
            <person name="Pang H."/>
        </authorList>
    </citation>
    <scope>NUCLEOTIDE SEQUENCE [LARGE SCALE GENOMIC DNA]</scope>
    <source>
        <strain evidence="3">SYSU_2023b</strain>
        <tissue evidence="3">Whole body</tissue>
    </source>
</reference>
<accession>A0AAW1V4Z5</accession>
<dbReference type="AlphaFoldDB" id="A0AAW1V4Z5"/>
<evidence type="ECO:0000256" key="1">
    <source>
        <dbReference type="SAM" id="SignalP"/>
    </source>
</evidence>
<comment type="caution">
    <text evidence="3">The sequence shown here is derived from an EMBL/GenBank/DDBJ whole genome shotgun (WGS) entry which is preliminary data.</text>
</comment>
<dbReference type="Pfam" id="PF20146">
    <property type="entry name" value="NRF"/>
    <property type="match status" value="1"/>
</dbReference>
<feature type="domain" description="Nose resistant-to-fluoxetine protein N-terminal" evidence="2">
    <location>
        <begin position="67"/>
        <end position="168"/>
    </location>
</feature>
<dbReference type="SMART" id="SM00703">
    <property type="entry name" value="NRF"/>
    <property type="match status" value="1"/>
</dbReference>
<evidence type="ECO:0000259" key="2">
    <source>
        <dbReference type="SMART" id="SM00703"/>
    </source>
</evidence>
<gene>
    <name evidence="3" type="ORF">WA026_019206</name>
</gene>